<name>M1DAA8_SOLTU</name>
<reference evidence="1" key="2">
    <citation type="submission" date="2015-06" db="UniProtKB">
        <authorList>
            <consortium name="EnsemblPlants"/>
        </authorList>
    </citation>
    <scope>IDENTIFICATION</scope>
    <source>
        <strain evidence="1">DM1-3 516 R44</strain>
    </source>
</reference>
<dbReference type="Proteomes" id="UP000011115">
    <property type="component" value="Unassembled WGS sequence"/>
</dbReference>
<evidence type="ECO:0000313" key="1">
    <source>
        <dbReference type="EnsemblPlants" id="PGSC0003DMT400085802"/>
    </source>
</evidence>
<keyword evidence="2" id="KW-1185">Reference proteome</keyword>
<dbReference type="PaxDb" id="4113-PGSC0003DMT400085802"/>
<protein>
    <submittedName>
        <fullName evidence="1">Uncharacterized protein</fullName>
    </submittedName>
</protein>
<sequence>MIERMAKDVKRSVNYTLLITSKKGRRTPNGKMTHRMRKVNMLTIAENDSTRRKNKGLKGELRWSITMIYHGSDNDSHHGQNDNMGDLKDMHVNIVQTTGAIWITLTIGREVFHVTGTMLRLLKLRGMSRGQPDVPKWAKEFYEAYAKALPKKRKSTIWKPLEEVEIRGNKVPCDAGTINTVLGTKIISTERFWVRMKFKLDSHKEWLAQLILDSSPPCNIRRIEAEYLWDYADWKKPPPQNTAPVVDPAILASKANTTAPSVDQSSIFSSSVGPSSGATHVSPTIDAVGAVPTLTPTSRHL</sequence>
<dbReference type="PANTHER" id="PTHR33180">
    <property type="entry name" value="PHOTOSYSTEM II CP43 REACTION CENTER PROTEIN"/>
    <property type="match status" value="1"/>
</dbReference>
<dbReference type="InParanoid" id="M1DAA8"/>
<evidence type="ECO:0000313" key="2">
    <source>
        <dbReference type="Proteomes" id="UP000011115"/>
    </source>
</evidence>
<reference evidence="2" key="1">
    <citation type="journal article" date="2011" name="Nature">
        <title>Genome sequence and analysis of the tuber crop potato.</title>
        <authorList>
            <consortium name="The Potato Genome Sequencing Consortium"/>
        </authorList>
    </citation>
    <scope>NUCLEOTIDE SEQUENCE [LARGE SCALE GENOMIC DNA]</scope>
    <source>
        <strain evidence="2">cv. DM1-3 516 R44</strain>
    </source>
</reference>
<dbReference type="AlphaFoldDB" id="M1DAA8"/>
<dbReference type="HOGENOM" id="CLU_925605_0_0_1"/>
<proteinExistence type="predicted"/>
<dbReference type="Gramene" id="PGSC0003DMT400085802">
    <property type="protein sequence ID" value="PGSC0003DMT400085802"/>
    <property type="gene ID" value="PGSC0003DMG400035373"/>
</dbReference>
<accession>M1DAA8</accession>
<organism evidence="1 2">
    <name type="scientific">Solanum tuberosum</name>
    <name type="common">Potato</name>
    <dbReference type="NCBI Taxonomy" id="4113"/>
    <lineage>
        <taxon>Eukaryota</taxon>
        <taxon>Viridiplantae</taxon>
        <taxon>Streptophyta</taxon>
        <taxon>Embryophyta</taxon>
        <taxon>Tracheophyta</taxon>
        <taxon>Spermatophyta</taxon>
        <taxon>Magnoliopsida</taxon>
        <taxon>eudicotyledons</taxon>
        <taxon>Gunneridae</taxon>
        <taxon>Pentapetalae</taxon>
        <taxon>asterids</taxon>
        <taxon>lamiids</taxon>
        <taxon>Solanales</taxon>
        <taxon>Solanaceae</taxon>
        <taxon>Solanoideae</taxon>
        <taxon>Solaneae</taxon>
        <taxon>Solanum</taxon>
    </lineage>
</organism>
<dbReference type="EnsemblPlants" id="PGSC0003DMT400085802">
    <property type="protein sequence ID" value="PGSC0003DMT400085802"/>
    <property type="gene ID" value="PGSC0003DMG400035373"/>
</dbReference>
<dbReference type="PANTHER" id="PTHR33180:SF31">
    <property type="entry name" value="POLYPROTEIN PROTEIN"/>
    <property type="match status" value="1"/>
</dbReference>